<dbReference type="AlphaFoldDB" id="A0A0F9VXN3"/>
<dbReference type="PANTHER" id="PTHR35399">
    <property type="entry name" value="SLR8030 PROTEIN"/>
    <property type="match status" value="1"/>
</dbReference>
<evidence type="ECO:0008006" key="2">
    <source>
        <dbReference type="Google" id="ProtNLM"/>
    </source>
</evidence>
<organism evidence="1">
    <name type="scientific">marine sediment metagenome</name>
    <dbReference type="NCBI Taxonomy" id="412755"/>
    <lineage>
        <taxon>unclassified sequences</taxon>
        <taxon>metagenomes</taxon>
        <taxon>ecological metagenomes</taxon>
    </lineage>
</organism>
<proteinExistence type="predicted"/>
<dbReference type="Pfam" id="PF07676">
    <property type="entry name" value="PD40"/>
    <property type="match status" value="1"/>
</dbReference>
<reference evidence="1" key="1">
    <citation type="journal article" date="2015" name="Nature">
        <title>Complex archaea that bridge the gap between prokaryotes and eukaryotes.</title>
        <authorList>
            <person name="Spang A."/>
            <person name="Saw J.H."/>
            <person name="Jorgensen S.L."/>
            <person name="Zaremba-Niedzwiedzka K."/>
            <person name="Martijn J."/>
            <person name="Lind A.E."/>
            <person name="van Eijk R."/>
            <person name="Schleper C."/>
            <person name="Guy L."/>
            <person name="Ettema T.J."/>
        </authorList>
    </citation>
    <scope>NUCLEOTIDE SEQUENCE</scope>
</reference>
<gene>
    <name evidence="1" type="ORF">LCGC14_0039990</name>
</gene>
<dbReference type="InterPro" id="IPR006311">
    <property type="entry name" value="TAT_signal"/>
</dbReference>
<dbReference type="SUPFAM" id="SSF63829">
    <property type="entry name" value="Calcium-dependent phosphotriesterase"/>
    <property type="match status" value="1"/>
</dbReference>
<accession>A0A0F9VXN3</accession>
<dbReference type="PROSITE" id="PS51318">
    <property type="entry name" value="TAT"/>
    <property type="match status" value="1"/>
</dbReference>
<comment type="caution">
    <text evidence="1">The sequence shown here is derived from an EMBL/GenBank/DDBJ whole genome shotgun (WGS) entry which is preliminary data.</text>
</comment>
<dbReference type="Pfam" id="PF05787">
    <property type="entry name" value="PhoX"/>
    <property type="match status" value="1"/>
</dbReference>
<sequence length="433" mass="46301">MAESHRAATLSRRQLLRQGLVTSGVIAAGPALWGCGTHAASPRSAMPASSIGRISNIPNLAGTLHEVAVGNDPATLVRLPRGFSIREVARTGRRPTPTSDYIWHEDPDGGATFATDDGGWVYVSNAEVSAPGRGGVGALRFDAEGQLIDAYPICSGTTNNCAGGPTPWGTWLTCEEVDNGIVYECDPQGNRSAVACPAMGVFKHEAAAVDPVRRHIYLTEDTPDSNFYRFTPDVYPAGGRPDLSSGKLEVAIVDGDDLLTSRALRWETVPEPQPANDGLLLNVDATPTRHQVAGAERFNGGEGCWYHNGIVYFTTKGDNRVWAVDCATQRIDLIYDKQSQQAFNPGIDDVDNLTVSTSGDILVAEDGAEMRIVVVGPDITPFELVNFKGHRGSEICGPAFSPDGSRLYFSSQNGAAGTSQDGRIYEMQGPFFV</sequence>
<dbReference type="PANTHER" id="PTHR35399:SF4">
    <property type="entry name" value="MEMBRANE PROTEIN"/>
    <property type="match status" value="1"/>
</dbReference>
<dbReference type="EMBL" id="LAZR01000008">
    <property type="protein sequence ID" value="KKO08880.1"/>
    <property type="molecule type" value="Genomic_DNA"/>
</dbReference>
<evidence type="ECO:0000313" key="1">
    <source>
        <dbReference type="EMBL" id="KKO08880.1"/>
    </source>
</evidence>
<dbReference type="InterPro" id="IPR008557">
    <property type="entry name" value="PhoX"/>
</dbReference>
<name>A0A0F9VXN3_9ZZZZ</name>
<protein>
    <recommendedName>
        <fullName evidence="2">Translocation protein TolB</fullName>
    </recommendedName>
</protein>
<dbReference type="InterPro" id="IPR011659">
    <property type="entry name" value="WD40"/>
</dbReference>